<sequence>MTQTSLGDLVLTPVLDMGDVHTQLAKYRQFVERETGVKITVDARESLNSIERVKRDLAQMGDLNRQQTAQQTQNARLLGAQYQASMRALQEQNAAVIAAHRAQTAAGRAEAAAAAERTARIREQQAQLRLTAQLATQAARDEKQRSMASVNALSNEMVSYRNMYKARQIGEAELLEAQRRIHSQALLQAQAVDKTTDAYRRLTQVAAGAQRSIDRAEGINPRGGLAEGVSMGLQSALGQFGVAGDLLGGFVQYIAAKRAAAVNTAETLGSDTMEGLIRGMKSDQAQVKDTAGKAADGIEAAVRERLDIHSPSRVMEYLGRMVGDGFVSGIRSRWDDAKRAANGLSDAARSGIATNLGSGAVTGNLGGMLLGGAAGGILESGKISTTSQALDGLNKQLEQNAAASAAAATAGAATEVATEALGGAVEGAAEHVQSFTDARREQDAVQCEAAINDAKTALAFTAIAATATAAAVALAVNFNAAADYEAAMLKAQATTEATTAQMQQLNDVARSTQLVNLGIDGIEAAKGIEELGSQGLNTAQIIDGGLVNSLILAKAVNTDVATAAAVAAGSTKAFGLEAKDLAQVTDIVTNAVNGTSVKIENFSDAIAAGGSQADSTGVSFAKFTAAISFMTDKTIGASDAGTSFKTFLQALTPNSDAAKEAMQQLGFSAFTADGRFKDLGQIVEELRTAFLKLTPEQRAVTAETIFGSDGIRAFNILVEQGSAGLERRTELLDRTGKATEAANKKLEGVRGEQEKFNAALKNFQIQAGEAFLPTGAKMLEWSGNFLKDLVAINREYGNLFKGKASFGAETLDLPTWLKQTGLRKSDLTEAELEKVTLNLQLMQNTVSLAAKNATQYRTLGLEGMAQGVEQQALKVLGTLGATLGKIQAAASQRPRALGPEKGGTGSTTGIPDGTALVGGKTLVTLLGMGGRTVLNDYGVSGKDYHHDGAVSANATHNGIDYGAPRGAPILAPFSGTLTVREDAKNGKVFELVDALGQKLVGIHLDSFDKGVLEALDAGGGKAIIQAGQKIGGVGNSGTTAGSYPHLHLMGYNRAGNVVSPTSLQYQGEDKEGYYQGSGYGARPPELAIAEKGFDAYIKEAQRLTAAVEKYAPRGAAPDAEKWKAATETLKKFRESNDLAAQALEWVGLETGKSDKAVSQYGQTFDRLKGQLDIAQALKDQGGSTADYLKNLDAISKAADVAAKAEQARNGATSEKYKQLLSLSGDAAKKAQSERDRISREQDAADREAEQKQNEAEQRKAKINEALRQGQIEAARLELGRLEEDRARDLREAGENASKVAAVELRYAQLTYDARKAIAEKERQDRDAGITNDKSLNDAARTLKLENSEKIYKNAEKAADNALKAAQDKIAADLEKLTEESITAGGTRAVEFSKGVGEALVKAQQAVRSLRQDYATLADGVREKVAAGEFDEAARLEALKSFNQLSQAAKEAGVYENAHAVAARKSAYALIEQGIAAAGMIRASGERIALIKEAAD</sequence>
<dbReference type="Pfam" id="PF01551">
    <property type="entry name" value="Peptidase_M23"/>
    <property type="match status" value="1"/>
</dbReference>
<feature type="compositionally biased region" description="Basic and acidic residues" evidence="2">
    <location>
        <begin position="1226"/>
        <end position="1258"/>
    </location>
</feature>
<dbReference type="SUPFAM" id="SSF51261">
    <property type="entry name" value="Duplicated hybrid motif"/>
    <property type="match status" value="1"/>
</dbReference>
<organism evidence="5 6">
    <name type="scientific">Deinococcus arboris</name>
    <dbReference type="NCBI Taxonomy" id="2682977"/>
    <lineage>
        <taxon>Bacteria</taxon>
        <taxon>Thermotogati</taxon>
        <taxon>Deinococcota</taxon>
        <taxon>Deinococci</taxon>
        <taxon>Deinococcales</taxon>
        <taxon>Deinococcaceae</taxon>
        <taxon>Deinococcus</taxon>
    </lineage>
</organism>
<gene>
    <name evidence="5" type="ORF">GO986_22250</name>
</gene>
<keyword evidence="1" id="KW-1188">Viral release from host cell</keyword>
<feature type="region of interest" description="Disordered" evidence="2">
    <location>
        <begin position="1224"/>
        <end position="1258"/>
    </location>
</feature>
<dbReference type="RefSeq" id="WP_157461719.1">
    <property type="nucleotide sequence ID" value="NZ_WQLB01000068.1"/>
</dbReference>
<dbReference type="CDD" id="cd12797">
    <property type="entry name" value="M23_peptidase"/>
    <property type="match status" value="1"/>
</dbReference>
<dbReference type="NCBIfam" id="TIGR01760">
    <property type="entry name" value="tape_meas_TP901"/>
    <property type="match status" value="1"/>
</dbReference>
<dbReference type="InterPro" id="IPR010090">
    <property type="entry name" value="Phage_tape_meas"/>
</dbReference>
<dbReference type="EMBL" id="WQLB01000068">
    <property type="protein sequence ID" value="MVN89460.1"/>
    <property type="molecule type" value="Genomic_DNA"/>
</dbReference>
<proteinExistence type="predicted"/>
<dbReference type="Pfam" id="PF10145">
    <property type="entry name" value="PhageMin_Tail"/>
    <property type="match status" value="1"/>
</dbReference>
<comment type="caution">
    <text evidence="5">The sequence shown here is derived from an EMBL/GenBank/DDBJ whole genome shotgun (WGS) entry which is preliminary data.</text>
</comment>
<keyword evidence="6" id="KW-1185">Reference proteome</keyword>
<feature type="region of interest" description="Disordered" evidence="2">
    <location>
        <begin position="891"/>
        <end position="911"/>
    </location>
</feature>
<dbReference type="Proteomes" id="UP000483286">
    <property type="component" value="Unassembled WGS sequence"/>
</dbReference>
<evidence type="ECO:0000256" key="1">
    <source>
        <dbReference type="ARBA" id="ARBA00022612"/>
    </source>
</evidence>
<dbReference type="InterPro" id="IPR016047">
    <property type="entry name" value="M23ase_b-sheet_dom"/>
</dbReference>
<dbReference type="PANTHER" id="PTHR37813">
    <property type="entry name" value="FELS-2 PROPHAGE PROTEIN"/>
    <property type="match status" value="1"/>
</dbReference>
<feature type="non-terminal residue" evidence="5">
    <location>
        <position position="1495"/>
    </location>
</feature>
<dbReference type="Gene3D" id="2.70.70.10">
    <property type="entry name" value="Glucose Permease (Domain IIA)"/>
    <property type="match status" value="1"/>
</dbReference>
<accession>A0A7C9LXU6</accession>
<feature type="domain" description="Phage tail tape measure protein" evidence="4">
    <location>
        <begin position="520"/>
        <end position="707"/>
    </location>
</feature>
<reference evidence="5 6" key="1">
    <citation type="submission" date="2019-12" db="EMBL/GenBank/DDBJ databases">
        <title>Deinococcus sp. HMF7620 Genome sequencing and assembly.</title>
        <authorList>
            <person name="Kang H."/>
            <person name="Kim H."/>
            <person name="Joh K."/>
        </authorList>
    </citation>
    <scope>NUCLEOTIDE SEQUENCE [LARGE SCALE GENOMIC DNA]</scope>
    <source>
        <strain evidence="5 6">HMF7620</strain>
    </source>
</reference>
<name>A0A7C9LXU6_9DEIO</name>
<feature type="domain" description="M23ase beta-sheet core" evidence="3">
    <location>
        <begin position="955"/>
        <end position="1051"/>
    </location>
</feature>
<evidence type="ECO:0000256" key="2">
    <source>
        <dbReference type="SAM" id="MobiDB-lite"/>
    </source>
</evidence>
<evidence type="ECO:0000259" key="4">
    <source>
        <dbReference type="Pfam" id="PF10145"/>
    </source>
</evidence>
<evidence type="ECO:0000259" key="3">
    <source>
        <dbReference type="Pfam" id="PF01551"/>
    </source>
</evidence>
<evidence type="ECO:0000313" key="5">
    <source>
        <dbReference type="EMBL" id="MVN89460.1"/>
    </source>
</evidence>
<protein>
    <submittedName>
        <fullName evidence="5">Phage tail tape measure protein</fullName>
    </submittedName>
</protein>
<dbReference type="PANTHER" id="PTHR37813:SF1">
    <property type="entry name" value="FELS-2 PROPHAGE PROTEIN"/>
    <property type="match status" value="1"/>
</dbReference>
<dbReference type="InterPro" id="IPR011055">
    <property type="entry name" value="Dup_hybrid_motif"/>
</dbReference>
<evidence type="ECO:0000313" key="6">
    <source>
        <dbReference type="Proteomes" id="UP000483286"/>
    </source>
</evidence>